<dbReference type="InterPro" id="IPR005500">
    <property type="entry name" value="DUF309"/>
</dbReference>
<reference evidence="1" key="1">
    <citation type="journal article" date="2017" name="Protist">
        <title>Diversity of the Photosynthetic Paulinella Species, with the Description of Paulinella micropora sp. nov. and the Chromatophore Genome Sequence for strain KR01.</title>
        <authorList>
            <person name="Lhee D."/>
            <person name="Yang E.C."/>
            <person name="Kim J.I."/>
            <person name="Nakayama T."/>
            <person name="Zuccarello G."/>
            <person name="Andersen R.A."/>
            <person name="Yoon H.S."/>
        </authorList>
    </citation>
    <scope>NUCLEOTIDE SEQUENCE</scope>
    <source>
        <strain evidence="1">KR01</strain>
    </source>
</reference>
<dbReference type="PANTHER" id="PTHR34796">
    <property type="entry name" value="EXPRESSED PROTEIN"/>
    <property type="match status" value="1"/>
</dbReference>
<dbReference type="Pfam" id="PF03745">
    <property type="entry name" value="DUF309"/>
    <property type="match status" value="1"/>
</dbReference>
<sequence>MVRSSARRPLSCSELYRDPRFFHGIALFNKGDWYSSHDVFESLWGDTSGSEKLLLQGFLQIAVGNFHIERNNLNGVIITLSSGLMNLESFRFNVLGIDINYLCIITANYLDAIQKGQDLRNSELKRSFIQIDTG</sequence>
<dbReference type="Gene3D" id="1.10.3450.10">
    <property type="entry name" value="TTHA0068-like"/>
    <property type="match status" value="1"/>
</dbReference>
<accession>A0A1L5YBH9</accession>
<dbReference type="AlphaFoldDB" id="A0A1L5YBH9"/>
<geneLocation type="plastid" evidence="1"/>
<evidence type="ECO:0008006" key="2">
    <source>
        <dbReference type="Google" id="ProtNLM"/>
    </source>
</evidence>
<proteinExistence type="predicted"/>
<dbReference type="PANTHER" id="PTHR34796:SF1">
    <property type="entry name" value="EXPRESSED PROTEIN"/>
    <property type="match status" value="1"/>
</dbReference>
<gene>
    <name evidence="1" type="ORF">PCKR_258</name>
</gene>
<name>A0A1L5YBH9_9EUKA</name>
<organism evidence="1">
    <name type="scientific">Paulinella micropora</name>
    <dbReference type="NCBI Taxonomy" id="1928728"/>
    <lineage>
        <taxon>Eukaryota</taxon>
        <taxon>Sar</taxon>
        <taxon>Rhizaria</taxon>
        <taxon>Cercozoa</taxon>
        <taxon>Imbricatea</taxon>
        <taxon>Silicofilosea</taxon>
        <taxon>Euglyphida</taxon>
        <taxon>Paulinellidae</taxon>
        <taxon>Paulinella</taxon>
    </lineage>
</organism>
<protein>
    <recommendedName>
        <fullName evidence="2">DUF309 domain-containing protein</fullName>
    </recommendedName>
</protein>
<dbReference type="InterPro" id="IPR023203">
    <property type="entry name" value="TTHA0068_sf"/>
</dbReference>
<evidence type="ECO:0000313" key="1">
    <source>
        <dbReference type="EMBL" id="APP88053.1"/>
    </source>
</evidence>
<dbReference type="EMBL" id="KX897545">
    <property type="protein sequence ID" value="APP88053.1"/>
    <property type="molecule type" value="Genomic_DNA"/>
</dbReference>
<keyword evidence="1" id="KW-0934">Plastid</keyword>
<dbReference type="SUPFAM" id="SSF140663">
    <property type="entry name" value="TTHA0068-like"/>
    <property type="match status" value="1"/>
</dbReference>